<comment type="caution">
    <text evidence="3">The sequence shown here is derived from an EMBL/GenBank/DDBJ whole genome shotgun (WGS) entry which is preliminary data.</text>
</comment>
<dbReference type="CDD" id="cd00118">
    <property type="entry name" value="LysM"/>
    <property type="match status" value="1"/>
</dbReference>
<feature type="domain" description="LysM" evidence="2">
    <location>
        <begin position="31"/>
        <end position="75"/>
    </location>
</feature>
<dbReference type="Gene3D" id="3.10.350.10">
    <property type="entry name" value="LysM domain"/>
    <property type="match status" value="1"/>
</dbReference>
<dbReference type="InterPro" id="IPR009045">
    <property type="entry name" value="Zn_M74/Hedgehog-like"/>
</dbReference>
<dbReference type="SUPFAM" id="SSF55166">
    <property type="entry name" value="Hedgehog/DD-peptidase"/>
    <property type="match status" value="1"/>
</dbReference>
<dbReference type="RefSeq" id="WP_378967275.1">
    <property type="nucleotide sequence ID" value="NZ_JBHTBJ010000007.1"/>
</dbReference>
<organism evidence="3 4">
    <name type="scientific">Paractinoplanes rhizophilus</name>
    <dbReference type="NCBI Taxonomy" id="1416877"/>
    <lineage>
        <taxon>Bacteria</taxon>
        <taxon>Bacillati</taxon>
        <taxon>Actinomycetota</taxon>
        <taxon>Actinomycetes</taxon>
        <taxon>Micromonosporales</taxon>
        <taxon>Micromonosporaceae</taxon>
        <taxon>Paractinoplanes</taxon>
    </lineage>
</organism>
<dbReference type="InterPro" id="IPR039561">
    <property type="entry name" value="Peptidase_M15C"/>
</dbReference>
<sequence length="266" mass="29462">MLRRVLAFVLPAIIVAVSVLPARPAVAAGAVWHVVAPGETMVSIARDFGLSAADIGRWNQIVPPYPVHVDETLRLTPPLAPLPAWRSRIELVTPAMVGWNPLLKCPVPPAMLRKVWVSYIDLQGAYHDGSIVVHRDVAERVQQIFFTLFRRRYRIMAMAPMAVNMPGETNMAIVTAGYYCRPVGGTDVWSEHAFGTAIDINPLQNPMIRGGAVSPAGGSYWLNRNRYLIGMVHAEGAARAFTANGYFWGGQWRSLKDYMHFSVTNR</sequence>
<evidence type="ECO:0000313" key="4">
    <source>
        <dbReference type="Proteomes" id="UP001596548"/>
    </source>
</evidence>
<dbReference type="Gene3D" id="3.30.1380.10">
    <property type="match status" value="1"/>
</dbReference>
<feature type="chain" id="PRO_5047068854" evidence="1">
    <location>
        <begin position="28"/>
        <end position="266"/>
    </location>
</feature>
<gene>
    <name evidence="3" type="ORF">ACFQS1_12690</name>
</gene>
<evidence type="ECO:0000313" key="3">
    <source>
        <dbReference type="EMBL" id="MFC7274845.1"/>
    </source>
</evidence>
<dbReference type="Pfam" id="PF01476">
    <property type="entry name" value="LysM"/>
    <property type="match status" value="1"/>
</dbReference>
<keyword evidence="4" id="KW-1185">Reference proteome</keyword>
<dbReference type="InterPro" id="IPR036779">
    <property type="entry name" value="LysM_dom_sf"/>
</dbReference>
<evidence type="ECO:0000259" key="2">
    <source>
        <dbReference type="PROSITE" id="PS51782"/>
    </source>
</evidence>
<dbReference type="SMART" id="SM00257">
    <property type="entry name" value="LysM"/>
    <property type="match status" value="1"/>
</dbReference>
<dbReference type="InterPro" id="IPR018392">
    <property type="entry name" value="LysM"/>
</dbReference>
<accession>A0ABW2HQT1</accession>
<dbReference type="SUPFAM" id="SSF54106">
    <property type="entry name" value="LysM domain"/>
    <property type="match status" value="1"/>
</dbReference>
<evidence type="ECO:0000256" key="1">
    <source>
        <dbReference type="SAM" id="SignalP"/>
    </source>
</evidence>
<dbReference type="PROSITE" id="PS51782">
    <property type="entry name" value="LYSM"/>
    <property type="match status" value="1"/>
</dbReference>
<reference evidence="4" key="1">
    <citation type="journal article" date="2019" name="Int. J. Syst. Evol. Microbiol.">
        <title>The Global Catalogue of Microorganisms (GCM) 10K type strain sequencing project: providing services to taxonomists for standard genome sequencing and annotation.</title>
        <authorList>
            <consortium name="The Broad Institute Genomics Platform"/>
            <consortium name="The Broad Institute Genome Sequencing Center for Infectious Disease"/>
            <person name="Wu L."/>
            <person name="Ma J."/>
        </authorList>
    </citation>
    <scope>NUCLEOTIDE SEQUENCE [LARGE SCALE GENOMIC DNA]</scope>
    <source>
        <strain evidence="4">XZYJT-10</strain>
    </source>
</reference>
<proteinExistence type="predicted"/>
<name>A0ABW2HQT1_9ACTN</name>
<dbReference type="Proteomes" id="UP001596548">
    <property type="component" value="Unassembled WGS sequence"/>
</dbReference>
<feature type="signal peptide" evidence="1">
    <location>
        <begin position="1"/>
        <end position="27"/>
    </location>
</feature>
<dbReference type="Pfam" id="PF13539">
    <property type="entry name" value="Peptidase_M15_4"/>
    <property type="match status" value="1"/>
</dbReference>
<keyword evidence="1" id="KW-0732">Signal</keyword>
<protein>
    <submittedName>
        <fullName evidence="3">M15 family metallopeptidase</fullName>
    </submittedName>
</protein>
<dbReference type="EMBL" id="JBHTBJ010000007">
    <property type="protein sequence ID" value="MFC7274845.1"/>
    <property type="molecule type" value="Genomic_DNA"/>
</dbReference>